<comment type="subcellular location">
    <subcellularLocation>
        <location evidence="2">Membrane</location>
    </subcellularLocation>
</comment>
<dbReference type="PANTHER" id="PTHR43065:SF10">
    <property type="entry name" value="PEROXIDE STRESS-ACTIVATED HISTIDINE KINASE MAK3"/>
    <property type="match status" value="1"/>
</dbReference>
<proteinExistence type="predicted"/>
<evidence type="ECO:0000313" key="14">
    <source>
        <dbReference type="Proteomes" id="UP000006844"/>
    </source>
</evidence>
<reference evidence="13 14" key="1">
    <citation type="journal article" date="2012" name="Stand. Genomic Sci.">
        <title>Complete genome sequence of Terriglobus saanensis type strain SP1PR4(T), an Acidobacteria from tundra soil.</title>
        <authorList>
            <person name="Rawat S.R."/>
            <person name="Mannisto M.K."/>
            <person name="Starovoytov V."/>
            <person name="Goodwin L."/>
            <person name="Nolan M."/>
            <person name="Hauser L."/>
            <person name="Land M."/>
            <person name="Davenport K.W."/>
            <person name="Woyke T."/>
            <person name="Haggblom M.M."/>
        </authorList>
    </citation>
    <scope>NUCLEOTIDE SEQUENCE</scope>
    <source>
        <strain evidence="14">ATCC BAA-1853 / DSM 23119 / SP1PR4</strain>
    </source>
</reference>
<dbReference type="SUPFAM" id="SSF55874">
    <property type="entry name" value="ATPase domain of HSP90 chaperone/DNA topoisomerase II/histidine kinase"/>
    <property type="match status" value="1"/>
</dbReference>
<keyword evidence="6" id="KW-0547">Nucleotide-binding</keyword>
<keyword evidence="14" id="KW-1185">Reference proteome</keyword>
<dbReference type="InterPro" id="IPR036890">
    <property type="entry name" value="HATPase_C_sf"/>
</dbReference>
<evidence type="ECO:0000256" key="2">
    <source>
        <dbReference type="ARBA" id="ARBA00004370"/>
    </source>
</evidence>
<evidence type="ECO:0000256" key="6">
    <source>
        <dbReference type="ARBA" id="ARBA00022741"/>
    </source>
</evidence>
<dbReference type="PRINTS" id="PR00344">
    <property type="entry name" value="BCTRLSENSOR"/>
</dbReference>
<dbReference type="InterPro" id="IPR003661">
    <property type="entry name" value="HisK_dim/P_dom"/>
</dbReference>
<dbReference type="SUPFAM" id="SSF55785">
    <property type="entry name" value="PYP-like sensor domain (PAS domain)"/>
    <property type="match status" value="1"/>
</dbReference>
<dbReference type="InterPro" id="IPR035965">
    <property type="entry name" value="PAS-like_dom_sf"/>
</dbReference>
<dbReference type="Gene3D" id="6.10.340.10">
    <property type="match status" value="1"/>
</dbReference>
<dbReference type="InterPro" id="IPR005467">
    <property type="entry name" value="His_kinase_dom"/>
</dbReference>
<dbReference type="SMART" id="SM00387">
    <property type="entry name" value="HATPase_c"/>
    <property type="match status" value="1"/>
</dbReference>
<dbReference type="AlphaFoldDB" id="E8UZ95"/>
<dbReference type="CDD" id="cd00082">
    <property type="entry name" value="HisKA"/>
    <property type="match status" value="1"/>
</dbReference>
<dbReference type="SMART" id="SM00388">
    <property type="entry name" value="HisKA"/>
    <property type="match status" value="1"/>
</dbReference>
<evidence type="ECO:0000259" key="11">
    <source>
        <dbReference type="PROSITE" id="PS50109"/>
    </source>
</evidence>
<comment type="catalytic activity">
    <reaction evidence="1">
        <text>ATP + protein L-histidine = ADP + protein N-phospho-L-histidine.</text>
        <dbReference type="EC" id="2.7.13.3"/>
    </reaction>
</comment>
<dbReference type="PROSITE" id="PS50885">
    <property type="entry name" value="HAMP"/>
    <property type="match status" value="1"/>
</dbReference>
<dbReference type="PANTHER" id="PTHR43065">
    <property type="entry name" value="SENSOR HISTIDINE KINASE"/>
    <property type="match status" value="1"/>
</dbReference>
<evidence type="ECO:0000256" key="3">
    <source>
        <dbReference type="ARBA" id="ARBA00012438"/>
    </source>
</evidence>
<dbReference type="InterPro" id="IPR004358">
    <property type="entry name" value="Sig_transdc_His_kin-like_C"/>
</dbReference>
<gene>
    <name evidence="13" type="ordered locus">AciPR4_1289</name>
</gene>
<dbReference type="Gene3D" id="1.10.287.130">
    <property type="match status" value="1"/>
</dbReference>
<keyword evidence="10" id="KW-0472">Membrane</keyword>
<dbReference type="Pfam" id="PF00672">
    <property type="entry name" value="HAMP"/>
    <property type="match status" value="1"/>
</dbReference>
<keyword evidence="5" id="KW-0808">Transferase</keyword>
<evidence type="ECO:0000256" key="8">
    <source>
        <dbReference type="ARBA" id="ARBA00022840"/>
    </source>
</evidence>
<dbReference type="GO" id="GO:0000155">
    <property type="term" value="F:phosphorelay sensor kinase activity"/>
    <property type="evidence" value="ECO:0007669"/>
    <property type="project" value="InterPro"/>
</dbReference>
<dbReference type="KEGG" id="tsa:AciPR4_1289"/>
<dbReference type="EC" id="2.7.13.3" evidence="3"/>
<dbReference type="Pfam" id="PF02518">
    <property type="entry name" value="HATPase_c"/>
    <property type="match status" value="1"/>
</dbReference>
<dbReference type="HOGENOM" id="CLU_435249_0_0_0"/>
<dbReference type="InterPro" id="IPR036097">
    <property type="entry name" value="HisK_dim/P_sf"/>
</dbReference>
<dbReference type="RefSeq" id="WP_013567846.1">
    <property type="nucleotide sequence ID" value="NC_014963.1"/>
</dbReference>
<accession>E8UZ95</accession>
<dbReference type="InterPro" id="IPR003594">
    <property type="entry name" value="HATPase_dom"/>
</dbReference>
<evidence type="ECO:0000256" key="9">
    <source>
        <dbReference type="ARBA" id="ARBA00023012"/>
    </source>
</evidence>
<dbReference type="Proteomes" id="UP000006844">
    <property type="component" value="Chromosome"/>
</dbReference>
<dbReference type="Gene3D" id="3.30.450.20">
    <property type="entry name" value="PAS domain"/>
    <property type="match status" value="1"/>
</dbReference>
<evidence type="ECO:0000256" key="7">
    <source>
        <dbReference type="ARBA" id="ARBA00022777"/>
    </source>
</evidence>
<dbReference type="STRING" id="401053.AciPR4_1289"/>
<evidence type="ECO:0000256" key="1">
    <source>
        <dbReference type="ARBA" id="ARBA00000085"/>
    </source>
</evidence>
<keyword evidence="4" id="KW-0597">Phosphoprotein</keyword>
<keyword evidence="9" id="KW-0902">Two-component regulatory system</keyword>
<evidence type="ECO:0000256" key="5">
    <source>
        <dbReference type="ARBA" id="ARBA00022679"/>
    </source>
</evidence>
<evidence type="ECO:0000256" key="10">
    <source>
        <dbReference type="SAM" id="Phobius"/>
    </source>
</evidence>
<dbReference type="Pfam" id="PF00512">
    <property type="entry name" value="HisKA"/>
    <property type="match status" value="1"/>
</dbReference>
<dbReference type="Gene3D" id="3.30.565.10">
    <property type="entry name" value="Histidine kinase-like ATPase, C-terminal domain"/>
    <property type="match status" value="1"/>
</dbReference>
<protein>
    <recommendedName>
        <fullName evidence="3">histidine kinase</fullName>
        <ecNumber evidence="3">2.7.13.3</ecNumber>
    </recommendedName>
</protein>
<feature type="transmembrane region" description="Helical" evidence="10">
    <location>
        <begin position="13"/>
        <end position="35"/>
    </location>
</feature>
<dbReference type="InterPro" id="IPR003660">
    <property type="entry name" value="HAMP_dom"/>
</dbReference>
<dbReference type="OrthoDB" id="9815750at2"/>
<organism evidence="13 14">
    <name type="scientific">Terriglobus saanensis (strain ATCC BAA-1853 / DSM 23119 / SP1PR4)</name>
    <dbReference type="NCBI Taxonomy" id="401053"/>
    <lineage>
        <taxon>Bacteria</taxon>
        <taxon>Pseudomonadati</taxon>
        <taxon>Acidobacteriota</taxon>
        <taxon>Terriglobia</taxon>
        <taxon>Terriglobales</taxon>
        <taxon>Acidobacteriaceae</taxon>
        <taxon>Terriglobus</taxon>
    </lineage>
</organism>
<dbReference type="Pfam" id="PF08448">
    <property type="entry name" value="PAS_4"/>
    <property type="match status" value="1"/>
</dbReference>
<name>E8UZ95_TERSS</name>
<dbReference type="CDD" id="cd06225">
    <property type="entry name" value="HAMP"/>
    <property type="match status" value="1"/>
</dbReference>
<keyword evidence="10" id="KW-0812">Transmembrane</keyword>
<keyword evidence="7 13" id="KW-0418">Kinase</keyword>
<evidence type="ECO:0000259" key="12">
    <source>
        <dbReference type="PROSITE" id="PS50885"/>
    </source>
</evidence>
<evidence type="ECO:0000256" key="4">
    <source>
        <dbReference type="ARBA" id="ARBA00022553"/>
    </source>
</evidence>
<feature type="domain" description="Histidine kinase" evidence="11">
    <location>
        <begin position="397"/>
        <end position="613"/>
    </location>
</feature>
<evidence type="ECO:0000313" key="13">
    <source>
        <dbReference type="EMBL" id="ADV82113.1"/>
    </source>
</evidence>
<sequence length="626" mass="69196">MVISKRGWVPRTILGQLLLGTVLLQISVLTVFLWMSMRSQMRTIHRHDMARIEAQARLLARLSVNPLRRGDRAELGRLAEAMRSSTSVVGARITDMQGNVLATSEGGGSGLDADETYALNRQDRVPHFDALTTRRGSSEGMAEVMVDGQPAAVVWLLPDEDINLRSLNAFVSNALVYASCALLADFFLIGLLARSVSRPLRILNRATESLSRDPEALGAFPLPVTTRNEAGRLTQSFNAMVHDLEVQRSGLRETLALLDSMLGNAPIGFAFFDRKHRYVRINEFLSRISERPAADHLGRTMHEMYVDQDLAGRIEEVTEQVFRTGEVVHDMELTGNFGDPGLSTAKRVWICNFYPVRTGEHVRWVGLVVTEVTERARAEEAMRRSEKLAAAGRLAASIAHEINNPLESVTNLLFLLQHHPSLDPEALEYAALAQRELSRVGEITQQTLRFYRSSSRPEMVRLVDVVNSVLALHTGRMQSAGVRVERRVDATAEIFGFTGELRQLLANLVGNAVDAMSPDGLLRIRVRKATLHGVEGVRVTVADTGTGMSEEVRQRIFEPFYTTKEATGTGLGLWVSAEIVEKHQGVLRLRSSQIEAGSACSGTVFSIFFPQQAVSEVPVIVLNASR</sequence>
<dbReference type="GO" id="GO:0016020">
    <property type="term" value="C:membrane"/>
    <property type="evidence" value="ECO:0007669"/>
    <property type="project" value="UniProtKB-SubCell"/>
</dbReference>
<dbReference type="SUPFAM" id="SSF47384">
    <property type="entry name" value="Homodimeric domain of signal transducing histidine kinase"/>
    <property type="match status" value="1"/>
</dbReference>
<dbReference type="GO" id="GO:0005524">
    <property type="term" value="F:ATP binding"/>
    <property type="evidence" value="ECO:0007669"/>
    <property type="project" value="UniProtKB-KW"/>
</dbReference>
<dbReference type="PROSITE" id="PS50109">
    <property type="entry name" value="HIS_KIN"/>
    <property type="match status" value="1"/>
</dbReference>
<dbReference type="InterPro" id="IPR013656">
    <property type="entry name" value="PAS_4"/>
</dbReference>
<dbReference type="EMBL" id="CP002467">
    <property type="protein sequence ID" value="ADV82113.1"/>
    <property type="molecule type" value="Genomic_DNA"/>
</dbReference>
<feature type="domain" description="HAMP" evidence="12">
    <location>
        <begin position="194"/>
        <end position="249"/>
    </location>
</feature>
<dbReference type="SMART" id="SM00304">
    <property type="entry name" value="HAMP"/>
    <property type="match status" value="1"/>
</dbReference>
<keyword evidence="8" id="KW-0067">ATP-binding</keyword>
<dbReference type="eggNOG" id="COG5000">
    <property type="taxonomic scope" value="Bacteria"/>
</dbReference>
<keyword evidence="10" id="KW-1133">Transmembrane helix</keyword>